<evidence type="ECO:0008006" key="5">
    <source>
        <dbReference type="Google" id="ProtNLM"/>
    </source>
</evidence>
<feature type="transmembrane region" description="Helical" evidence="2">
    <location>
        <begin position="532"/>
        <end position="554"/>
    </location>
</feature>
<feature type="transmembrane region" description="Helical" evidence="2">
    <location>
        <begin position="174"/>
        <end position="191"/>
    </location>
</feature>
<feature type="transmembrane region" description="Helical" evidence="2">
    <location>
        <begin position="1272"/>
        <end position="1291"/>
    </location>
</feature>
<accession>A0ABS8GL69</accession>
<feature type="transmembrane region" description="Helical" evidence="2">
    <location>
        <begin position="877"/>
        <end position="895"/>
    </location>
</feature>
<feature type="transmembrane region" description="Helical" evidence="2">
    <location>
        <begin position="500"/>
        <end position="520"/>
    </location>
</feature>
<feature type="transmembrane region" description="Helical" evidence="2">
    <location>
        <begin position="1326"/>
        <end position="1346"/>
    </location>
</feature>
<feature type="transmembrane region" description="Helical" evidence="2">
    <location>
        <begin position="675"/>
        <end position="692"/>
    </location>
</feature>
<feature type="transmembrane region" description="Helical" evidence="2">
    <location>
        <begin position="1036"/>
        <end position="1055"/>
    </location>
</feature>
<feature type="transmembrane region" description="Helical" evidence="2">
    <location>
        <begin position="787"/>
        <end position="810"/>
    </location>
</feature>
<feature type="transmembrane region" description="Helical" evidence="2">
    <location>
        <begin position="147"/>
        <end position="168"/>
    </location>
</feature>
<dbReference type="Proteomes" id="UP001139168">
    <property type="component" value="Unassembled WGS sequence"/>
</dbReference>
<evidence type="ECO:0000256" key="2">
    <source>
        <dbReference type="SAM" id="Phobius"/>
    </source>
</evidence>
<feature type="transmembrane region" description="Helical" evidence="2">
    <location>
        <begin position="817"/>
        <end position="838"/>
    </location>
</feature>
<feature type="transmembrane region" description="Helical" evidence="2">
    <location>
        <begin position="6"/>
        <end position="22"/>
    </location>
</feature>
<feature type="transmembrane region" description="Helical" evidence="2">
    <location>
        <begin position="901"/>
        <end position="918"/>
    </location>
</feature>
<feature type="transmembrane region" description="Helical" evidence="2">
    <location>
        <begin position="1352"/>
        <end position="1368"/>
    </location>
</feature>
<sequence length="1425" mass="147946">MVLVVGAALALLGMGFALGWFCRGGFQPPVAAVPEPAACEAGADALRSSAAPGTAEPPRTPRLPGPPPESVRVSSQPVPSPEFASPSAVAEPARPLPTHPARPLSARPTHAEPVIPAGVPSDPQELAVLRAAEEAGKQRRDLRNINITLYAACLLLVAAASLFIGLAIPETARFAGVTAVAGIFYAGGLAVHARIRRLRPAGVAFTGTGLALIPVVGLALNNFVLRDGPLAWLATSIVGTAAFAYAAAKLDSRVVAYLSMTFLLSTALASGAALRSGIVWYFLCTVLLATGISLLAMRRPSWLNNLYLDAFVRSHRFLVPATGAVAVVTAAELGGWQFSILFLSFAGYYAVVFLQSPRRERLMNSYGFRISATAGLAVLGYKLSDDAGISILVVSLLLLFQTAGLLAWRRHYDAVGGKRFFGADLILLLCLQAAAGVAAGIEASVPGDAAGLAVFTITAVLVLMTFMAAVVKVQFVPAVTVAAVVLPGFIPRLFDPESGSLWTAVLLGVLLVAFLAVRAVSATGGARQDFILGGRLAATGLVPVLSVAAMEAAGLGAQTVWTWALALSAAAVLVNQMLSVVQLVAGRPVRFAGATLGVAFGLVPVLTVWLRFVEEPGTVLTLCVLFAALAVNVLTSVVLRGFFASRSWLEWVGPGGFAAAAVIGAGLLGLRGYEVLVGAALLYCGFMALRWARVERRGRYVLAAQVLLTVLTALIVADLDLSVHGVFVAVAVSVAVQQLARTVFQDRFAGVGLGQLVLAAQWGSVAVLALLPLAYAQIAVPRQTATYLLLIGIAVGMALFVQAATGAGLVAGRPVRFAGATLGVAFGLVPVLTVWLRFVEEPGTVLTLCVLFAALAVNVLTSVVLRGFFASRSWLEWVGPGGFAAAAVIGAGLLGLRGYEVLVGAALLYCGFMALRWARVERRGRYVLAAQVLLTVLTALIVADLDLSVHGVFVAVAVSVAVQQLARTVFQDRFAGVGLGQLVLAAQWGSVAVLALLPLAYYLMAGRGIQRHVVALSLVLLLSVSLAAYSKYRNGSALYAGVYALGVLPVVLAPVLGFSSGGILGGGPGAAESPLSLAGACVTLLVLGAAALFGECRKDAGLSVRNPFLVAAGGYSVLVLAMAAWEGLRLFGGLALLLLAAGLLCVSFTRTLPWLAAATSAAVLAASFLLYGWILRDILETASMPGAAQLWPGFAAALALYAMRWMSSVLPRNPDAELRQRIFGSSASVIAAGAGVAAMSTDNASAVYGSVVLICALAAAVFEVPPARREDAGEAAALVAALALQRIIWFFADDTAWFWSVQFWVVVLAVLAAYEFYRQRGRRGGIVLSASAALLSCTGLTTVVSADVAEQVWALVAHAGLLAFGVLASRRLFTVWGAAGVAVAVLWYLRGYTFLLLALLAAALIALAVWRLNRVRSDTAGGSVP</sequence>
<feature type="transmembrane region" description="Helical" evidence="2">
    <location>
        <begin position="1297"/>
        <end position="1314"/>
    </location>
</feature>
<feature type="transmembrane region" description="Helical" evidence="2">
    <location>
        <begin position="756"/>
        <end position="775"/>
    </location>
</feature>
<keyword evidence="2" id="KW-0472">Membrane</keyword>
<keyword evidence="2" id="KW-0812">Transmembrane</keyword>
<feature type="transmembrane region" description="Helical" evidence="2">
    <location>
        <begin position="1246"/>
        <end position="1265"/>
    </location>
</feature>
<feature type="transmembrane region" description="Helical" evidence="2">
    <location>
        <begin position="699"/>
        <end position="717"/>
    </location>
</feature>
<evidence type="ECO:0000256" key="1">
    <source>
        <dbReference type="SAM" id="MobiDB-lite"/>
    </source>
</evidence>
<feature type="transmembrane region" description="Helical" evidence="2">
    <location>
        <begin position="389"/>
        <end position="408"/>
    </location>
</feature>
<feature type="transmembrane region" description="Helical" evidence="2">
    <location>
        <begin position="1186"/>
        <end position="1202"/>
    </location>
</feature>
<feature type="transmembrane region" description="Helical" evidence="2">
    <location>
        <begin position="925"/>
        <end position="943"/>
    </location>
</feature>
<reference evidence="3" key="1">
    <citation type="submission" date="2021-10" db="EMBL/GenBank/DDBJ databases">
        <title>Novel species in genus Arthrobacter.</title>
        <authorList>
            <person name="Liu Y."/>
        </authorList>
    </citation>
    <scope>NUCLEOTIDE SEQUENCE</scope>
    <source>
        <strain evidence="3">Zg-Y786</strain>
    </source>
</reference>
<feature type="transmembrane region" description="Helical" evidence="2">
    <location>
        <begin position="1009"/>
        <end position="1029"/>
    </location>
</feature>
<feature type="transmembrane region" description="Helical" evidence="2">
    <location>
        <begin position="1222"/>
        <end position="1240"/>
    </location>
</feature>
<feature type="transmembrane region" description="Helical" evidence="2">
    <location>
        <begin position="254"/>
        <end position="272"/>
    </location>
</feature>
<feature type="transmembrane region" description="Helical" evidence="2">
    <location>
        <begin position="1131"/>
        <end position="1148"/>
    </location>
</feature>
<gene>
    <name evidence="3" type="ORF">LJ752_15200</name>
</gene>
<feature type="transmembrane region" description="Helical" evidence="2">
    <location>
        <begin position="560"/>
        <end position="584"/>
    </location>
</feature>
<protein>
    <recommendedName>
        <fullName evidence="5">DUF2339 domain-containing protein</fullName>
    </recommendedName>
</protein>
<feature type="transmembrane region" description="Helical" evidence="2">
    <location>
        <begin position="949"/>
        <end position="970"/>
    </location>
</feature>
<feature type="transmembrane region" description="Helical" evidence="2">
    <location>
        <begin position="230"/>
        <end position="247"/>
    </location>
</feature>
<feature type="region of interest" description="Disordered" evidence="1">
    <location>
        <begin position="43"/>
        <end position="118"/>
    </location>
</feature>
<feature type="transmembrane region" description="Helical" evidence="2">
    <location>
        <begin position="1106"/>
        <end position="1125"/>
    </location>
</feature>
<keyword evidence="2" id="KW-1133">Transmembrane helix</keyword>
<feature type="transmembrane region" description="Helical" evidence="2">
    <location>
        <begin position="651"/>
        <end position="669"/>
    </location>
</feature>
<feature type="transmembrane region" description="Helical" evidence="2">
    <location>
        <begin position="982"/>
        <end position="1003"/>
    </location>
</feature>
<feature type="compositionally biased region" description="Pro residues" evidence="1">
    <location>
        <begin position="58"/>
        <end position="69"/>
    </location>
</feature>
<feature type="transmembrane region" description="Helical" evidence="2">
    <location>
        <begin position="310"/>
        <end position="330"/>
    </location>
</feature>
<feature type="transmembrane region" description="Helical" evidence="2">
    <location>
        <begin position="844"/>
        <end position="865"/>
    </location>
</feature>
<evidence type="ECO:0000313" key="4">
    <source>
        <dbReference type="Proteomes" id="UP001139168"/>
    </source>
</evidence>
<comment type="caution">
    <text evidence="3">The sequence shown here is derived from an EMBL/GenBank/DDBJ whole genome shotgun (WGS) entry which is preliminary data.</text>
</comment>
<proteinExistence type="predicted"/>
<feature type="transmembrane region" description="Helical" evidence="2">
    <location>
        <begin position="1155"/>
        <end position="1174"/>
    </location>
</feature>
<feature type="transmembrane region" description="Helical" evidence="2">
    <location>
        <begin position="1395"/>
        <end position="1412"/>
    </location>
</feature>
<feature type="transmembrane region" description="Helical" evidence="2">
    <location>
        <begin position="449"/>
        <end position="468"/>
    </location>
</feature>
<feature type="transmembrane region" description="Helical" evidence="2">
    <location>
        <begin position="278"/>
        <end position="298"/>
    </location>
</feature>
<feature type="transmembrane region" description="Helical" evidence="2">
    <location>
        <begin position="203"/>
        <end position="224"/>
    </location>
</feature>
<dbReference type="RefSeq" id="WP_227892318.1">
    <property type="nucleotide sequence ID" value="NZ_JAJFZQ010000009.1"/>
</dbReference>
<feature type="transmembrane region" description="Helical" evidence="2">
    <location>
        <begin position="723"/>
        <end position="744"/>
    </location>
</feature>
<feature type="transmembrane region" description="Helical" evidence="2">
    <location>
        <begin position="1075"/>
        <end position="1094"/>
    </location>
</feature>
<evidence type="ECO:0000313" key="3">
    <source>
        <dbReference type="EMBL" id="MCC3267385.1"/>
    </source>
</evidence>
<feature type="transmembrane region" description="Helical" evidence="2">
    <location>
        <begin position="618"/>
        <end position="639"/>
    </location>
</feature>
<name>A0ABS8GL69_9MICC</name>
<feature type="transmembrane region" description="Helical" evidence="2">
    <location>
        <begin position="591"/>
        <end position="612"/>
    </location>
</feature>
<organism evidence="3 4">
    <name type="scientific">Arthrobacter gengyunqii</name>
    <dbReference type="NCBI Taxonomy" id="2886940"/>
    <lineage>
        <taxon>Bacteria</taxon>
        <taxon>Bacillati</taxon>
        <taxon>Actinomycetota</taxon>
        <taxon>Actinomycetes</taxon>
        <taxon>Micrococcales</taxon>
        <taxon>Micrococcaceae</taxon>
        <taxon>Arthrobacter</taxon>
    </lineage>
</organism>
<dbReference type="EMBL" id="JAJFZQ010000009">
    <property type="protein sequence ID" value="MCC3267385.1"/>
    <property type="molecule type" value="Genomic_DNA"/>
</dbReference>
<feature type="transmembrane region" description="Helical" evidence="2">
    <location>
        <begin position="475"/>
        <end position="494"/>
    </location>
</feature>
<keyword evidence="4" id="KW-1185">Reference proteome</keyword>
<feature type="transmembrane region" description="Helical" evidence="2">
    <location>
        <begin position="420"/>
        <end position="443"/>
    </location>
</feature>